<reference evidence="2" key="1">
    <citation type="journal article" date="2020" name="Nat. Commun.">
        <title>Genome sequence of the cluster root forming white lupin.</title>
        <authorList>
            <person name="Hufnagel B."/>
            <person name="Marques A."/>
            <person name="Soriano A."/>
            <person name="Marques L."/>
            <person name="Divol F."/>
            <person name="Doumas P."/>
            <person name="Sallet E."/>
            <person name="Mancinotti D."/>
            <person name="Carrere S."/>
            <person name="Marande W."/>
            <person name="Arribat S."/>
            <person name="Keller J."/>
            <person name="Huneau C."/>
            <person name="Blein T."/>
            <person name="Aime D."/>
            <person name="Laguerre M."/>
            <person name="Taylor J."/>
            <person name="Schubert V."/>
            <person name="Nelson M."/>
            <person name="Geu-Flores F."/>
            <person name="Crespi M."/>
            <person name="Gallardo-Guerrero K."/>
            <person name="Delaux P.-M."/>
            <person name="Salse J."/>
            <person name="Berges H."/>
            <person name="Guyot R."/>
            <person name="Gouzy J."/>
            <person name="Peret B."/>
        </authorList>
    </citation>
    <scope>NUCLEOTIDE SEQUENCE [LARGE SCALE GENOMIC DNA]</scope>
    <source>
        <strain evidence="2">cv. Amiga</strain>
    </source>
</reference>
<evidence type="ECO:0000313" key="1">
    <source>
        <dbReference type="EMBL" id="KAE9622264.1"/>
    </source>
</evidence>
<dbReference type="EMBL" id="WOCE01000001">
    <property type="protein sequence ID" value="KAE9622264.1"/>
    <property type="molecule type" value="Genomic_DNA"/>
</dbReference>
<evidence type="ECO:0000313" key="2">
    <source>
        <dbReference type="Proteomes" id="UP000447434"/>
    </source>
</evidence>
<sequence length="53" mass="6062">MGFEIPKFLLYSTPPPFLHLLCSFPYRFVVVNDGGDGGEIVVRQENTCLKRME</sequence>
<organism evidence="1 2">
    <name type="scientific">Lupinus albus</name>
    <name type="common">White lupine</name>
    <name type="synonym">Lupinus termis</name>
    <dbReference type="NCBI Taxonomy" id="3870"/>
    <lineage>
        <taxon>Eukaryota</taxon>
        <taxon>Viridiplantae</taxon>
        <taxon>Streptophyta</taxon>
        <taxon>Embryophyta</taxon>
        <taxon>Tracheophyta</taxon>
        <taxon>Spermatophyta</taxon>
        <taxon>Magnoliopsida</taxon>
        <taxon>eudicotyledons</taxon>
        <taxon>Gunneridae</taxon>
        <taxon>Pentapetalae</taxon>
        <taxon>rosids</taxon>
        <taxon>fabids</taxon>
        <taxon>Fabales</taxon>
        <taxon>Fabaceae</taxon>
        <taxon>Papilionoideae</taxon>
        <taxon>50 kb inversion clade</taxon>
        <taxon>genistoids sensu lato</taxon>
        <taxon>core genistoids</taxon>
        <taxon>Genisteae</taxon>
        <taxon>Lupinus</taxon>
    </lineage>
</organism>
<accession>A0A6A4RBL7</accession>
<gene>
    <name evidence="1" type="ORF">Lalb_Chr01g0023401</name>
</gene>
<keyword evidence="2" id="KW-1185">Reference proteome</keyword>
<dbReference type="AlphaFoldDB" id="A0A6A4RBL7"/>
<comment type="caution">
    <text evidence="1">The sequence shown here is derived from an EMBL/GenBank/DDBJ whole genome shotgun (WGS) entry which is preliminary data.</text>
</comment>
<name>A0A6A4RBL7_LUPAL</name>
<proteinExistence type="predicted"/>
<protein>
    <submittedName>
        <fullName evidence="1">Uncharacterized protein</fullName>
    </submittedName>
</protein>
<dbReference type="Proteomes" id="UP000447434">
    <property type="component" value="Chromosome 1"/>
</dbReference>